<proteinExistence type="predicted"/>
<protein>
    <recommendedName>
        <fullName evidence="3">Big-1 domain-containing protein</fullName>
    </recommendedName>
</protein>
<evidence type="ECO:0000313" key="2">
    <source>
        <dbReference type="Proteomes" id="UP000689967"/>
    </source>
</evidence>
<evidence type="ECO:0000313" key="1">
    <source>
        <dbReference type="EMBL" id="MBU8545802.1"/>
    </source>
</evidence>
<gene>
    <name evidence="1" type="ORF">JJQ90_18915</name>
</gene>
<reference evidence="1 2" key="1">
    <citation type="submission" date="2021-01" db="EMBL/GenBank/DDBJ databases">
        <title>Roseomonas sp. nov, a bacterium isolated from an oil production mixture in Yumen Oilfield.</title>
        <authorList>
            <person name="Wu D."/>
        </authorList>
    </citation>
    <scope>NUCLEOTIDE SEQUENCE [LARGE SCALE GENOMIC DNA]</scope>
    <source>
        <strain evidence="1 2">ROY-5-3</strain>
    </source>
</reference>
<evidence type="ECO:0008006" key="3">
    <source>
        <dbReference type="Google" id="ProtNLM"/>
    </source>
</evidence>
<dbReference type="EMBL" id="JAERQM010000006">
    <property type="protein sequence ID" value="MBU8545802.1"/>
    <property type="molecule type" value="Genomic_DNA"/>
</dbReference>
<sequence>MPPTDVRVTLRVASSDHLRPRAVEGTAISIEATILDQEGAPVTGAIADLSWVTPQGVEMRAPGRISDARGIATALLAVAGTGAFVARCAVVSPIARVALRPFTMIDGGVQLGAVPATPVVTPQGAFLILPNGRAIGGASA</sequence>
<accession>A0ABS6HDA9</accession>
<organism evidence="1 2">
    <name type="scientific">Falsiroseomonas oleicola</name>
    <dbReference type="NCBI Taxonomy" id="2801474"/>
    <lineage>
        <taxon>Bacteria</taxon>
        <taxon>Pseudomonadati</taxon>
        <taxon>Pseudomonadota</taxon>
        <taxon>Alphaproteobacteria</taxon>
        <taxon>Acetobacterales</taxon>
        <taxon>Roseomonadaceae</taxon>
        <taxon>Falsiroseomonas</taxon>
    </lineage>
</organism>
<dbReference type="Proteomes" id="UP000689967">
    <property type="component" value="Unassembled WGS sequence"/>
</dbReference>
<comment type="caution">
    <text evidence="1">The sequence shown here is derived from an EMBL/GenBank/DDBJ whole genome shotgun (WGS) entry which is preliminary data.</text>
</comment>
<dbReference type="RefSeq" id="WP_216877830.1">
    <property type="nucleotide sequence ID" value="NZ_JAERQM010000006.1"/>
</dbReference>
<keyword evidence="2" id="KW-1185">Reference proteome</keyword>
<name>A0ABS6HDA9_9PROT</name>